<dbReference type="Pfam" id="PF01074">
    <property type="entry name" value="Glyco_hydro_38N"/>
    <property type="match status" value="1"/>
</dbReference>
<dbReference type="Gene3D" id="2.70.98.30">
    <property type="entry name" value="Golgi alpha-mannosidase II, domain 4"/>
    <property type="match status" value="1"/>
</dbReference>
<dbReference type="GO" id="GO:0046872">
    <property type="term" value="F:metal ion binding"/>
    <property type="evidence" value="ECO:0007669"/>
    <property type="project" value="UniProtKB-KW"/>
</dbReference>
<dbReference type="Gene3D" id="3.20.110.10">
    <property type="entry name" value="Glycoside hydrolase 38, N terminal domain"/>
    <property type="match status" value="1"/>
</dbReference>
<dbReference type="SMART" id="SM00872">
    <property type="entry name" value="Alpha-mann_mid"/>
    <property type="match status" value="1"/>
</dbReference>
<dbReference type="Pfam" id="PF09261">
    <property type="entry name" value="Alpha-mann_mid"/>
    <property type="match status" value="1"/>
</dbReference>
<protein>
    <recommendedName>
        <fullName evidence="5">Glycoside hydrolase family 38 central domain-containing protein</fullName>
    </recommendedName>
</protein>
<reference evidence="6 7" key="1">
    <citation type="submission" date="2014-06" db="EMBL/GenBank/DDBJ databases">
        <title>Whole Genome Sequences of Three Symbiotic Endozoicomonas Bacteria.</title>
        <authorList>
            <person name="Neave M.J."/>
            <person name="Apprill A."/>
            <person name="Voolstra C.R."/>
        </authorList>
    </citation>
    <scope>NUCLEOTIDE SEQUENCE [LARGE SCALE GENOMIC DNA]</scope>
    <source>
        <strain evidence="6 7">DSM 25634</strain>
    </source>
</reference>
<dbReference type="GO" id="GO:0009313">
    <property type="term" value="P:oligosaccharide catabolic process"/>
    <property type="evidence" value="ECO:0007669"/>
    <property type="project" value="TreeGrafter"/>
</dbReference>
<evidence type="ECO:0000256" key="3">
    <source>
        <dbReference type="ARBA" id="ARBA00022801"/>
    </source>
</evidence>
<organism evidence="6 7">
    <name type="scientific">Endozoicomonas numazuensis</name>
    <dbReference type="NCBI Taxonomy" id="1137799"/>
    <lineage>
        <taxon>Bacteria</taxon>
        <taxon>Pseudomonadati</taxon>
        <taxon>Pseudomonadota</taxon>
        <taxon>Gammaproteobacteria</taxon>
        <taxon>Oceanospirillales</taxon>
        <taxon>Endozoicomonadaceae</taxon>
        <taxon>Endozoicomonas</taxon>
    </lineage>
</organism>
<evidence type="ECO:0000313" key="7">
    <source>
        <dbReference type="Proteomes" id="UP000028073"/>
    </source>
</evidence>
<evidence type="ECO:0000256" key="2">
    <source>
        <dbReference type="ARBA" id="ARBA00022723"/>
    </source>
</evidence>
<dbReference type="Gene3D" id="1.20.1270.50">
    <property type="entry name" value="Glycoside hydrolase family 38, central domain"/>
    <property type="match status" value="1"/>
</dbReference>
<dbReference type="InterPro" id="IPR011682">
    <property type="entry name" value="Glyco_hydro_38_C"/>
</dbReference>
<dbReference type="Proteomes" id="UP000028073">
    <property type="component" value="Unassembled WGS sequence"/>
</dbReference>
<dbReference type="InterPro" id="IPR041147">
    <property type="entry name" value="GH38_C"/>
</dbReference>
<dbReference type="Gene3D" id="2.60.40.2220">
    <property type="match status" value="1"/>
</dbReference>
<feature type="domain" description="Glycoside hydrolase family 38 central" evidence="5">
    <location>
        <begin position="266"/>
        <end position="344"/>
    </location>
</feature>
<dbReference type="InterPro" id="IPR027291">
    <property type="entry name" value="Glyco_hydro_38_N_sf"/>
</dbReference>
<dbReference type="PANTHER" id="PTHR46017">
    <property type="entry name" value="ALPHA-MANNOSIDASE 2C1"/>
    <property type="match status" value="1"/>
</dbReference>
<dbReference type="InterPro" id="IPR000602">
    <property type="entry name" value="Glyco_hydro_38_N"/>
</dbReference>
<dbReference type="InterPro" id="IPR015341">
    <property type="entry name" value="Glyco_hydro_38_cen"/>
</dbReference>
<dbReference type="SUPFAM" id="SSF88713">
    <property type="entry name" value="Glycoside hydrolase/deacetylase"/>
    <property type="match status" value="1"/>
</dbReference>
<evidence type="ECO:0000313" key="6">
    <source>
        <dbReference type="EMBL" id="KEQ18465.1"/>
    </source>
</evidence>
<comment type="caution">
    <text evidence="6">The sequence shown here is derived from an EMBL/GenBank/DDBJ whole genome shotgun (WGS) entry which is preliminary data.</text>
</comment>
<dbReference type="InterPro" id="IPR011330">
    <property type="entry name" value="Glyco_hydro/deAcase_b/a-brl"/>
</dbReference>
<dbReference type="SUPFAM" id="SSF88688">
    <property type="entry name" value="Families 57/38 glycoside transferase middle domain"/>
    <property type="match status" value="1"/>
</dbReference>
<dbReference type="InterPro" id="IPR028995">
    <property type="entry name" value="Glyco_hydro_57/38_cen_sf"/>
</dbReference>
<keyword evidence="2" id="KW-0479">Metal-binding</keyword>
<evidence type="ECO:0000256" key="4">
    <source>
        <dbReference type="ARBA" id="ARBA00023295"/>
    </source>
</evidence>
<name>A0A081NJ42_9GAMM</name>
<proteinExistence type="inferred from homology"/>
<comment type="similarity">
    <text evidence="1">Belongs to the glycosyl hydrolase 38 family.</text>
</comment>
<dbReference type="EMBL" id="JOKH01000002">
    <property type="protein sequence ID" value="KEQ18465.1"/>
    <property type="molecule type" value="Genomic_DNA"/>
</dbReference>
<accession>A0A081NJ42</accession>
<dbReference type="eggNOG" id="COG0383">
    <property type="taxonomic scope" value="Bacteria"/>
</dbReference>
<dbReference type="GO" id="GO:0030246">
    <property type="term" value="F:carbohydrate binding"/>
    <property type="evidence" value="ECO:0007669"/>
    <property type="project" value="InterPro"/>
</dbReference>
<dbReference type="InterPro" id="IPR011013">
    <property type="entry name" value="Gal_mutarotase_sf_dom"/>
</dbReference>
<dbReference type="SUPFAM" id="SSF74650">
    <property type="entry name" value="Galactose mutarotase-like"/>
    <property type="match status" value="1"/>
</dbReference>
<sequence>MHTIAHTHWDYEWYFTQNESQIQLDYHMDELLYALDSNLLQSYLLDGQTSLIEDHLSNCPQNREAIERQVADKRLLIGPWYTQSDLMIVAGESIVKNLQTGYHYAEAMGHSMDIAYVPDSFGQSQDMPKIFNGFGLTRFVFWRGLSSSKSAYREFLWQSEDGSQLTCYNIREGYYPGGALIWGNENDIRATADTNSQASHFDFGVFPVGGDQRYVDFDFKEKIAKANREVEEYEFVESDYRQVFEDIDTSKLNTIQGEMLDSENSKIHRSIYSSRYDHKYMNDRVERKLINTLEPLMAMGSALGLEHKRGTVDNIWKGVLKNHAHDSACGCNTDKTNYQILNRFINADERIDAHIDYLIRKISEATPEDSTLTLFNTLAYRSDKKITATISTKKPCFDITLNGQSIPFEVEDVRKVYNGSIKRDESENDPELYYHEIDIAFRHSMKPLSYCNLRVEEGVQELSVTRQELTLAAIEDNDYKLAVINGQLNLKEKSTGRLLKNFITLVDQADDGDTYDYSPLAGDEPLVFDFTGAEFSAEADTLTQTLKIRGCVELPEGIEGQERSETFTKLPYTLQISLENKGQVQCRLLVDNTCKDHRLRVRIDTGIASTSSFSDTPFGCIERPVRQTEMDNWQELGWNEEPTGIYPMLNIVNLHDDQSSVTAFTRGIKEYEITGDQGQFIELTAFRSVGWLGKPGLQRRPGKASGNEFRYIPAPDSQLLQTLECEFAISLDSEFRFAELRRRQQDWTTPVLHYQKQELNRFTGPLKYFVSNRMRRDLDSQFQLFRKIELSDHLVSSLFKLADDGRSYVLRLLNVSNEQQVKANIEFNTAPKQLTETDLAERTQLGFFDNTIDLDTMKPGEIKTFLIELF</sequence>
<keyword evidence="3" id="KW-0378">Hydrolase</keyword>
<dbReference type="PANTHER" id="PTHR46017:SF2">
    <property type="entry name" value="MANNOSYLGLYCERATE HYDROLASE"/>
    <property type="match status" value="1"/>
</dbReference>
<dbReference type="STRING" id="1137799.GZ78_13330"/>
<evidence type="ECO:0000256" key="1">
    <source>
        <dbReference type="ARBA" id="ARBA00009792"/>
    </source>
</evidence>
<keyword evidence="4" id="KW-0326">Glycosidase</keyword>
<dbReference type="Pfam" id="PF07748">
    <property type="entry name" value="Glyco_hydro_38C"/>
    <property type="match status" value="1"/>
</dbReference>
<dbReference type="GO" id="GO:0006013">
    <property type="term" value="P:mannose metabolic process"/>
    <property type="evidence" value="ECO:0007669"/>
    <property type="project" value="InterPro"/>
</dbReference>
<keyword evidence="7" id="KW-1185">Reference proteome</keyword>
<evidence type="ECO:0000259" key="5">
    <source>
        <dbReference type="SMART" id="SM00872"/>
    </source>
</evidence>
<dbReference type="GO" id="GO:0004559">
    <property type="term" value="F:alpha-mannosidase activity"/>
    <property type="evidence" value="ECO:0007669"/>
    <property type="project" value="InterPro"/>
</dbReference>
<gene>
    <name evidence="6" type="ORF">GZ78_13330</name>
</gene>
<dbReference type="AlphaFoldDB" id="A0A081NJ42"/>
<dbReference type="InterPro" id="IPR037094">
    <property type="entry name" value="Glyco_hydro_38_cen_sf"/>
</dbReference>
<dbReference type="Pfam" id="PF17677">
    <property type="entry name" value="Glyco_hydro38C2"/>
    <property type="match status" value="1"/>
</dbReference>